<dbReference type="RefSeq" id="WP_002413012.1">
    <property type="nucleotide sequence ID" value="NZ_JADMHW010000001.1"/>
</dbReference>
<evidence type="ECO:0000256" key="1">
    <source>
        <dbReference type="ARBA" id="ARBA00023125"/>
    </source>
</evidence>
<evidence type="ECO:0000256" key="2">
    <source>
        <dbReference type="PROSITE-ProRule" id="PRU00335"/>
    </source>
</evidence>
<reference evidence="4 5" key="1">
    <citation type="submission" date="2019-02" db="EMBL/GenBank/DDBJ databases">
        <title>From farm to fork: dissemination of Tn554::fexA-optrA in linezolid-resistant Enterococcus faecalis clones from chicken feces and meat in Tunisia.</title>
        <authorList>
            <person name="Tedim A.P."/>
            <person name="Elghaieb H."/>
            <person name="Abbassi M.S."/>
            <person name="Novais C."/>
            <person name="Hassen A."/>
            <person name="Peixe L."/>
            <person name="Freitas A.R."/>
        </authorList>
    </citation>
    <scope>NUCLEOTIDE SEQUENCE [LARGE SCALE GENOMIC DNA]</scope>
    <source>
        <strain evidence="4 5">728T</strain>
    </source>
</reference>
<sequence>MYKTASDLFNRLTVEKKENILNYALSEFGTVGYEAASVRKIAGKASMSVGSLYQYFSNKQGMLAVVIEHIFIILNEYIDEIKTSPLILESRLETMFDMILKLGKKHPELIVFYNKIPSDEQMTNEWIKQFYDNKSFFETYWDSVRELQEQQEIKSDIDPVVYTFIIDTMMLSGELLQNTQYQEIKAKVFLEDSIKSSIILKENVIEALTILAKE</sequence>
<dbReference type="EMBL" id="SEWT01000007">
    <property type="protein sequence ID" value="RYU31547.1"/>
    <property type="molecule type" value="Genomic_DNA"/>
</dbReference>
<dbReference type="AlphaFoldDB" id="A0A8B3RRL7"/>
<dbReference type="InterPro" id="IPR001647">
    <property type="entry name" value="HTH_TetR"/>
</dbReference>
<proteinExistence type="predicted"/>
<feature type="domain" description="HTH tetR-type" evidence="3">
    <location>
        <begin position="14"/>
        <end position="74"/>
    </location>
</feature>
<dbReference type="PANTHER" id="PTHR30328">
    <property type="entry name" value="TRANSCRIPTIONAL REPRESSOR"/>
    <property type="match status" value="1"/>
</dbReference>
<dbReference type="GO" id="GO:0003677">
    <property type="term" value="F:DNA binding"/>
    <property type="evidence" value="ECO:0007669"/>
    <property type="project" value="UniProtKB-UniRule"/>
</dbReference>
<name>A0A8B3RRL7_ENTFL</name>
<comment type="caution">
    <text evidence="4">The sequence shown here is derived from an EMBL/GenBank/DDBJ whole genome shotgun (WGS) entry which is preliminary data.</text>
</comment>
<gene>
    <name evidence="4" type="ORF">EU507_10725</name>
</gene>
<dbReference type="InterPro" id="IPR009057">
    <property type="entry name" value="Homeodomain-like_sf"/>
</dbReference>
<evidence type="ECO:0000313" key="4">
    <source>
        <dbReference type="EMBL" id="RYU31547.1"/>
    </source>
</evidence>
<feature type="DNA-binding region" description="H-T-H motif" evidence="2">
    <location>
        <begin position="37"/>
        <end position="56"/>
    </location>
</feature>
<evidence type="ECO:0000259" key="3">
    <source>
        <dbReference type="PROSITE" id="PS50977"/>
    </source>
</evidence>
<evidence type="ECO:0000313" key="5">
    <source>
        <dbReference type="Proteomes" id="UP000292223"/>
    </source>
</evidence>
<dbReference type="PANTHER" id="PTHR30328:SF54">
    <property type="entry name" value="HTH-TYPE TRANSCRIPTIONAL REPRESSOR SCO4008"/>
    <property type="match status" value="1"/>
</dbReference>
<keyword evidence="1 2" id="KW-0238">DNA-binding</keyword>
<organism evidence="4 5">
    <name type="scientific">Enterococcus faecalis</name>
    <name type="common">Streptococcus faecalis</name>
    <dbReference type="NCBI Taxonomy" id="1351"/>
    <lineage>
        <taxon>Bacteria</taxon>
        <taxon>Bacillati</taxon>
        <taxon>Bacillota</taxon>
        <taxon>Bacilli</taxon>
        <taxon>Lactobacillales</taxon>
        <taxon>Enterococcaceae</taxon>
        <taxon>Enterococcus</taxon>
    </lineage>
</organism>
<accession>A0A8B3RRL7</accession>
<dbReference type="Proteomes" id="UP000292223">
    <property type="component" value="Unassembled WGS sequence"/>
</dbReference>
<dbReference type="InterPro" id="IPR050109">
    <property type="entry name" value="HTH-type_TetR-like_transc_reg"/>
</dbReference>
<dbReference type="Pfam" id="PF00440">
    <property type="entry name" value="TetR_N"/>
    <property type="match status" value="1"/>
</dbReference>
<protein>
    <submittedName>
        <fullName evidence="4">TetR/AcrR family transcriptional regulator</fullName>
    </submittedName>
</protein>
<dbReference type="Gene3D" id="1.10.357.10">
    <property type="entry name" value="Tetracycline Repressor, domain 2"/>
    <property type="match status" value="1"/>
</dbReference>
<dbReference type="GO" id="GO:0006355">
    <property type="term" value="P:regulation of DNA-templated transcription"/>
    <property type="evidence" value="ECO:0007669"/>
    <property type="project" value="UniProtKB-ARBA"/>
</dbReference>
<dbReference type="SUPFAM" id="SSF46689">
    <property type="entry name" value="Homeodomain-like"/>
    <property type="match status" value="1"/>
</dbReference>
<dbReference type="PROSITE" id="PS50977">
    <property type="entry name" value="HTH_TETR_2"/>
    <property type="match status" value="1"/>
</dbReference>
<dbReference type="PRINTS" id="PR00455">
    <property type="entry name" value="HTHTETR"/>
</dbReference>